<dbReference type="GO" id="GO:0044218">
    <property type="term" value="C:other organism cell membrane"/>
    <property type="evidence" value="ECO:0007669"/>
    <property type="project" value="UniProtKB-KW"/>
</dbReference>
<dbReference type="SUPFAM" id="SSF63724">
    <property type="entry name" value="Cytolysin/lectin"/>
    <property type="match status" value="1"/>
</dbReference>
<organism evidence="6 7">
    <name type="scientific">Halocaridina rubra</name>
    <name type="common">Hawaiian red shrimp</name>
    <dbReference type="NCBI Taxonomy" id="373956"/>
    <lineage>
        <taxon>Eukaryota</taxon>
        <taxon>Metazoa</taxon>
        <taxon>Ecdysozoa</taxon>
        <taxon>Arthropoda</taxon>
        <taxon>Crustacea</taxon>
        <taxon>Multicrustacea</taxon>
        <taxon>Malacostraca</taxon>
        <taxon>Eumalacostraca</taxon>
        <taxon>Eucarida</taxon>
        <taxon>Decapoda</taxon>
        <taxon>Pleocyemata</taxon>
        <taxon>Caridea</taxon>
        <taxon>Atyoidea</taxon>
        <taxon>Atyidae</taxon>
        <taxon>Halocaridina</taxon>
    </lineage>
</organism>
<evidence type="ECO:0000256" key="4">
    <source>
        <dbReference type="ARBA" id="ARBA00023298"/>
    </source>
</evidence>
<evidence type="ECO:0000313" key="7">
    <source>
        <dbReference type="Proteomes" id="UP001381693"/>
    </source>
</evidence>
<dbReference type="PANTHER" id="PTHR40388">
    <property type="entry name" value="BRYOPORIN"/>
    <property type="match status" value="1"/>
</dbReference>
<keyword evidence="4" id="KW-1053">Target membrane</keyword>
<keyword evidence="7" id="KW-1185">Reference proteome</keyword>
<evidence type="ECO:0000256" key="1">
    <source>
        <dbReference type="ARBA" id="ARBA00004175"/>
    </source>
</evidence>
<dbReference type="Proteomes" id="UP001381693">
    <property type="component" value="Unassembled WGS sequence"/>
</dbReference>
<reference evidence="6 7" key="1">
    <citation type="submission" date="2023-11" db="EMBL/GenBank/DDBJ databases">
        <title>Halocaridina rubra genome assembly.</title>
        <authorList>
            <person name="Smith C."/>
        </authorList>
    </citation>
    <scope>NUCLEOTIDE SEQUENCE [LARGE SCALE GENOMIC DNA]</scope>
    <source>
        <strain evidence="6">EP-1</strain>
        <tissue evidence="6">Whole</tissue>
    </source>
</reference>
<comment type="caution">
    <text evidence="6">The sequence shown here is derived from an EMBL/GenBank/DDBJ whole genome shotgun (WGS) entry which is preliminary data.</text>
</comment>
<keyword evidence="4" id="KW-0472">Membrane</keyword>
<accession>A0AAN8XBN8</accession>
<comment type="subcellular location">
    <subcellularLocation>
        <location evidence="2">Nematocyst</location>
    </subcellularLocation>
    <subcellularLocation>
        <location evidence="1">Target cell membrane</location>
    </subcellularLocation>
</comment>
<evidence type="ECO:0000313" key="6">
    <source>
        <dbReference type="EMBL" id="KAK7081297.1"/>
    </source>
</evidence>
<proteinExistence type="predicted"/>
<dbReference type="AlphaFoldDB" id="A0AAN8XBN8"/>
<dbReference type="PANTHER" id="PTHR40388:SF1">
    <property type="entry name" value="BRYOPORIN"/>
    <property type="match status" value="1"/>
</dbReference>
<sequence>MSPEWSFIYIYNLLRSLLVPTDDATYRDRVSSFRLYVLMEVLVAAATMAANATKAVESAKSLALCQEKGSSNIMFIKNDTGEEIRLRQHYIFRGKAKVVLGPSIINNCQDEAVFKSSGKFNPSGSSGIVTYELSEKIFLHIMWDCPYSRFKKTNKFIGLFLCNEPEVHPNETLFLRMHQPRTRASLTSKCHFIYDLVCCGSEGGKPAGFHNITWGCRRPCEVENGTYHVIMTMGNSNHTTSKVTIKRKK</sequence>
<evidence type="ECO:0000256" key="3">
    <source>
        <dbReference type="ARBA" id="ARBA00022537"/>
    </source>
</evidence>
<dbReference type="EMBL" id="JAXCGZ010005660">
    <property type="protein sequence ID" value="KAK7081297.1"/>
    <property type="molecule type" value="Genomic_DNA"/>
</dbReference>
<dbReference type="GO" id="GO:0042151">
    <property type="term" value="C:nematocyst"/>
    <property type="evidence" value="ECO:0007669"/>
    <property type="project" value="UniProtKB-SubCell"/>
</dbReference>
<name>A0AAN8XBN8_HALRR</name>
<keyword evidence="5" id="KW-0166">Nematocyst</keyword>
<dbReference type="InterPro" id="IPR050677">
    <property type="entry name" value="Actinoporin_PFT"/>
</dbReference>
<gene>
    <name evidence="6" type="ORF">SK128_006258</name>
</gene>
<dbReference type="InterPro" id="IPR015926">
    <property type="entry name" value="Cytolysin/lectin"/>
</dbReference>
<evidence type="ECO:0000256" key="2">
    <source>
        <dbReference type="ARBA" id="ARBA00004532"/>
    </source>
</evidence>
<protein>
    <submittedName>
        <fullName evidence="6">Uncharacterized protein</fullName>
    </submittedName>
</protein>
<evidence type="ECO:0000256" key="5">
    <source>
        <dbReference type="ARBA" id="ARBA00023331"/>
    </source>
</evidence>
<dbReference type="Gene3D" id="2.60.270.20">
    <property type="entry name" value="Cytolysin/lectin"/>
    <property type="match status" value="1"/>
</dbReference>
<keyword evidence="3" id="KW-1052">Target cell membrane</keyword>